<dbReference type="Proteomes" id="UP001167864">
    <property type="component" value="Unassembled WGS sequence"/>
</dbReference>
<evidence type="ECO:0000259" key="3">
    <source>
        <dbReference type="Pfam" id="PF03527"/>
    </source>
</evidence>
<name>A0AAW7JT38_9GAMM</name>
<evidence type="ECO:0000256" key="1">
    <source>
        <dbReference type="ARBA" id="ARBA00009455"/>
    </source>
</evidence>
<feature type="domain" description="HNH/Endo VII superfamily nuclease toxins" evidence="4">
    <location>
        <begin position="266"/>
        <end position="334"/>
    </location>
</feature>
<reference evidence="5" key="1">
    <citation type="submission" date="2023-06" db="EMBL/GenBank/DDBJ databases">
        <authorList>
            <person name="Polev D.E."/>
            <person name="Saitova A.T."/>
            <person name="Bogumilchik E.A."/>
            <person name="Kokorina G.I."/>
            <person name="Voskresenskaia E.A."/>
        </authorList>
    </citation>
    <scope>NUCLEOTIDE SEQUENCE</scope>
    <source>
        <strain evidence="5">2145 StPb PI</strain>
    </source>
</reference>
<evidence type="ECO:0000313" key="5">
    <source>
        <dbReference type="EMBL" id="MDN0086092.1"/>
    </source>
</evidence>
<dbReference type="InterPro" id="IPR028048">
    <property type="entry name" value="Tox-HNH-EHHH"/>
</dbReference>
<comment type="caution">
    <text evidence="5">The sequence shown here is derived from an EMBL/GenBank/DDBJ whole genome shotgun (WGS) entry which is preliminary data.</text>
</comment>
<dbReference type="EMBL" id="JAUEHU010000001">
    <property type="protein sequence ID" value="MDN0086092.1"/>
    <property type="molecule type" value="Genomic_DNA"/>
</dbReference>
<dbReference type="InterPro" id="IPR050708">
    <property type="entry name" value="T6SS_VgrG/RHS"/>
</dbReference>
<dbReference type="Gene3D" id="2.180.10.10">
    <property type="entry name" value="RHS repeat-associated core"/>
    <property type="match status" value="1"/>
</dbReference>
<dbReference type="RefSeq" id="WP_289817522.1">
    <property type="nucleotide sequence ID" value="NZ_JAUEHU010000001.1"/>
</dbReference>
<dbReference type="Pfam" id="PF03527">
    <property type="entry name" value="RHS"/>
    <property type="match status" value="1"/>
</dbReference>
<evidence type="ECO:0000259" key="4">
    <source>
        <dbReference type="Pfam" id="PF15657"/>
    </source>
</evidence>
<dbReference type="PANTHER" id="PTHR32305:SF15">
    <property type="entry name" value="PROTEIN RHSA-RELATED"/>
    <property type="match status" value="1"/>
</dbReference>
<evidence type="ECO:0000313" key="6">
    <source>
        <dbReference type="Proteomes" id="UP001167864"/>
    </source>
</evidence>
<dbReference type="Pfam" id="PF15657">
    <property type="entry name" value="Tox-HNH-EHHH"/>
    <property type="match status" value="1"/>
</dbReference>
<organism evidence="5 6">
    <name type="scientific">Yersinia nurmii</name>
    <dbReference type="NCBI Taxonomy" id="685706"/>
    <lineage>
        <taxon>Bacteria</taxon>
        <taxon>Pseudomonadati</taxon>
        <taxon>Pseudomonadota</taxon>
        <taxon>Gammaproteobacteria</taxon>
        <taxon>Enterobacterales</taxon>
        <taxon>Yersiniaceae</taxon>
        <taxon>Yersinia</taxon>
    </lineage>
</organism>
<dbReference type="InterPro" id="IPR022385">
    <property type="entry name" value="Rhs_assc_core"/>
</dbReference>
<feature type="region of interest" description="Disordered" evidence="2">
    <location>
        <begin position="314"/>
        <end position="334"/>
    </location>
</feature>
<proteinExistence type="inferred from homology"/>
<gene>
    <name evidence="5" type="ORF">QVN42_01555</name>
</gene>
<dbReference type="NCBIfam" id="TIGR03696">
    <property type="entry name" value="Rhs_assc_core"/>
    <property type="match status" value="1"/>
</dbReference>
<evidence type="ECO:0000256" key="2">
    <source>
        <dbReference type="SAM" id="MobiDB-lite"/>
    </source>
</evidence>
<protein>
    <submittedName>
        <fullName evidence="5">RHS repeat-associated core domain-containing protein</fullName>
    </submittedName>
</protein>
<dbReference type="PANTHER" id="PTHR32305">
    <property type="match status" value="1"/>
</dbReference>
<dbReference type="InterPro" id="IPR001826">
    <property type="entry name" value="RHS"/>
</dbReference>
<feature type="domain" description="RHS protein conserved region" evidence="3">
    <location>
        <begin position="104"/>
        <end position="139"/>
    </location>
</feature>
<comment type="similarity">
    <text evidence="1">Belongs to the RHS family.</text>
</comment>
<dbReference type="AlphaFoldDB" id="A0AAW7JT38"/>
<sequence>MVTRQDSARIQRYRYDGDNRLVGAKGDGPKGVFEAQYHYDALGRRLSKTVTHRQERHETHFLWQGLLLLQSRTADSQQTYCYDPNEAYTPLACIERRYGEDQLYWYHTDLNGSPQEVTNKQGDMVWSGQYGVFGQVTRQTDAMWRNLSKPLGQFRQPLRYAGQYLDKETGLHYNTYRYYAPEVGRFITPDPIGLLGGLNLYQYAPNPLTWIDPLGLTKCSPNKKTTYEGVSRRDALRQAKRDAGIPNSQQPYEVSRAKLGDGYGDHVRDNNGIPLQTRQYHFKDGNGSTVVIQEHSLGHAKATPLHGAEPHFNVRPAKNLNTGDVPGTHGHYNF</sequence>
<accession>A0AAW7JT38</accession>